<dbReference type="OrthoDB" id="9798122at2"/>
<organism evidence="2 3">
    <name type="scientific">Nocardia alba</name>
    <dbReference type="NCBI Taxonomy" id="225051"/>
    <lineage>
        <taxon>Bacteria</taxon>
        <taxon>Bacillati</taxon>
        <taxon>Actinomycetota</taxon>
        <taxon>Actinomycetes</taxon>
        <taxon>Mycobacteriales</taxon>
        <taxon>Nocardiaceae</taxon>
        <taxon>Nocardia</taxon>
    </lineage>
</organism>
<dbReference type="AlphaFoldDB" id="A0A4R1FWT0"/>
<keyword evidence="3" id="KW-1185">Reference proteome</keyword>
<dbReference type="Gene3D" id="1.10.260.130">
    <property type="match status" value="1"/>
</dbReference>
<dbReference type="InterPro" id="IPR005152">
    <property type="entry name" value="Lipase_secreted"/>
</dbReference>
<accession>A0A4R1FWT0</accession>
<dbReference type="EMBL" id="SMFR01000001">
    <property type="protein sequence ID" value="TCJ99986.1"/>
    <property type="molecule type" value="Genomic_DNA"/>
</dbReference>
<dbReference type="InterPro" id="IPR029058">
    <property type="entry name" value="AB_hydrolase_fold"/>
</dbReference>
<dbReference type="GO" id="GO:0016042">
    <property type="term" value="P:lipid catabolic process"/>
    <property type="evidence" value="ECO:0007669"/>
    <property type="project" value="InterPro"/>
</dbReference>
<evidence type="ECO:0000313" key="2">
    <source>
        <dbReference type="EMBL" id="TCJ99986.1"/>
    </source>
</evidence>
<dbReference type="PANTHER" id="PTHR34853">
    <property type="match status" value="1"/>
</dbReference>
<dbReference type="PANTHER" id="PTHR34853:SF1">
    <property type="entry name" value="LIPASE 5"/>
    <property type="match status" value="1"/>
</dbReference>
<proteinExistence type="predicted"/>
<dbReference type="Pfam" id="PF03583">
    <property type="entry name" value="LIP"/>
    <property type="match status" value="1"/>
</dbReference>
<evidence type="ECO:0000313" key="3">
    <source>
        <dbReference type="Proteomes" id="UP000294856"/>
    </source>
</evidence>
<gene>
    <name evidence="2" type="ORF">DFR71_0973</name>
</gene>
<dbReference type="Proteomes" id="UP000294856">
    <property type="component" value="Unassembled WGS sequence"/>
</dbReference>
<dbReference type="STRING" id="1210063.GCA_001612665_03470"/>
<feature type="chain" id="PRO_5020847180" evidence="1">
    <location>
        <begin position="28"/>
        <end position="384"/>
    </location>
</feature>
<name>A0A4R1FWT0_9NOCA</name>
<evidence type="ECO:0000256" key="1">
    <source>
        <dbReference type="SAM" id="SignalP"/>
    </source>
</evidence>
<dbReference type="GO" id="GO:0004806">
    <property type="term" value="F:triacylglycerol lipase activity"/>
    <property type="evidence" value="ECO:0007669"/>
    <property type="project" value="InterPro"/>
</dbReference>
<reference evidence="2 3" key="1">
    <citation type="submission" date="2019-03" db="EMBL/GenBank/DDBJ databases">
        <title>Genomic Encyclopedia of Type Strains, Phase IV (KMG-IV): sequencing the most valuable type-strain genomes for metagenomic binning, comparative biology and taxonomic classification.</title>
        <authorList>
            <person name="Goeker M."/>
        </authorList>
    </citation>
    <scope>NUCLEOTIDE SEQUENCE [LARGE SCALE GENOMIC DNA]</scope>
    <source>
        <strain evidence="2 3">DSM 44684</strain>
    </source>
</reference>
<sequence length="384" mass="39579">MLNNPIRAIVVATLVASATTAAGFATAVAEAPGSLISVQGEPAGWHGLERGSSVEYWMTDSAGVGRPASGAMFLPQGDVPVGGWPIVVYDHGTSGSGPGCGGQADPETGPLPVHRAAEDRLIKRFVDRGFAVVTPDYLGLGRFDTGPHPYLEVRSEATATIDLVRAARAASPELSRTWTAVGTSQGGHAALSAAHVQADYAPELDFRGTVAIDAASDVEKILPFLGPDVPSVPGLSGTTSFIVSILAGLRATHPELDVDSYLTERGKALVDDAGTQCLDEILAATKGVTSAEFLARPLAPLRDPLAAYMMLPTSGYDAPILLTMNVTDTIVPSPLHAALVAQLAANGVDQQVVTGTGQHGSVSPEQLAAVDGFLARVNAAPPQR</sequence>
<dbReference type="PIRSF" id="PIRSF029171">
    <property type="entry name" value="Esterase_LipA"/>
    <property type="match status" value="1"/>
</dbReference>
<dbReference type="SUPFAM" id="SSF53474">
    <property type="entry name" value="alpha/beta-Hydrolases"/>
    <property type="match status" value="1"/>
</dbReference>
<feature type="signal peptide" evidence="1">
    <location>
        <begin position="1"/>
        <end position="27"/>
    </location>
</feature>
<keyword evidence="1" id="KW-0732">Signal</keyword>
<dbReference type="Gene3D" id="3.40.50.1820">
    <property type="entry name" value="alpha/beta hydrolase"/>
    <property type="match status" value="1"/>
</dbReference>
<protein>
    <submittedName>
        <fullName evidence="2">Secretory lipase</fullName>
    </submittedName>
</protein>
<comment type="caution">
    <text evidence="2">The sequence shown here is derived from an EMBL/GenBank/DDBJ whole genome shotgun (WGS) entry which is preliminary data.</text>
</comment>